<dbReference type="GO" id="GO:0043022">
    <property type="term" value="F:ribosome binding"/>
    <property type="evidence" value="ECO:0007669"/>
    <property type="project" value="TreeGrafter"/>
</dbReference>
<dbReference type="InterPro" id="IPR030394">
    <property type="entry name" value="G_HFLX_dom"/>
</dbReference>
<evidence type="ECO:0000256" key="8">
    <source>
        <dbReference type="SAM" id="Coils"/>
    </source>
</evidence>
<feature type="coiled-coil region" evidence="8">
    <location>
        <begin position="164"/>
        <end position="191"/>
    </location>
</feature>
<dbReference type="InterPro" id="IPR016496">
    <property type="entry name" value="GTPase_HflX"/>
</dbReference>
<dbReference type="EMBL" id="ARYM01000008">
    <property type="protein sequence ID" value="KCZ98945.1"/>
    <property type="molecule type" value="Genomic_DNA"/>
</dbReference>
<dbReference type="Pfam" id="PF19275">
    <property type="entry name" value="HflX_C"/>
    <property type="match status" value="1"/>
</dbReference>
<dbReference type="GO" id="GO:0005525">
    <property type="term" value="F:GTP binding"/>
    <property type="evidence" value="ECO:0007669"/>
    <property type="project" value="UniProtKB-UniRule"/>
</dbReference>
<comment type="similarity">
    <text evidence="5">Belongs to the TRAFAC class OBG-HflX-like GTPase superfamily. HflX GTPase family.</text>
</comment>
<dbReference type="eggNOG" id="COG2262">
    <property type="taxonomic scope" value="Bacteria"/>
</dbReference>
<feature type="binding site" evidence="6">
    <location>
        <begin position="258"/>
        <end position="261"/>
    </location>
    <ligand>
        <name>GTP</name>
        <dbReference type="ChEBI" id="CHEBI:37565"/>
    </ligand>
</feature>
<comment type="caution">
    <text evidence="10">The sequence shown here is derived from an EMBL/GenBank/DDBJ whole genome shotgun (WGS) entry which is preliminary data.</text>
</comment>
<dbReference type="STRING" id="1280954.HPO_08594"/>
<dbReference type="CDD" id="cd01878">
    <property type="entry name" value="HflX"/>
    <property type="match status" value="1"/>
</dbReference>
<dbReference type="PANTHER" id="PTHR10229:SF0">
    <property type="entry name" value="GTP-BINDING PROTEIN 6-RELATED"/>
    <property type="match status" value="1"/>
</dbReference>
<feature type="binding site" evidence="7">
    <location>
        <position position="218"/>
    </location>
    <ligand>
        <name>Mg(2+)</name>
        <dbReference type="ChEBI" id="CHEBI:18420"/>
    </ligand>
</feature>
<protein>
    <recommendedName>
        <fullName evidence="5">GTPase HflX</fullName>
    </recommendedName>
    <alternativeName>
        <fullName evidence="5">GTP-binding protein HflX</fullName>
    </alternativeName>
</protein>
<keyword evidence="1 7" id="KW-0479">Metal-binding</keyword>
<dbReference type="AlphaFoldDB" id="A0A062V9K9"/>
<dbReference type="Pfam" id="PF16360">
    <property type="entry name" value="GTP-bdg_M"/>
    <property type="match status" value="1"/>
</dbReference>
<evidence type="ECO:0000256" key="1">
    <source>
        <dbReference type="ARBA" id="ARBA00022723"/>
    </source>
</evidence>
<evidence type="ECO:0000313" key="11">
    <source>
        <dbReference type="Proteomes" id="UP000027100"/>
    </source>
</evidence>
<dbReference type="NCBIfam" id="TIGR03156">
    <property type="entry name" value="GTP_HflX"/>
    <property type="match status" value="1"/>
</dbReference>
<dbReference type="InterPro" id="IPR045498">
    <property type="entry name" value="HflX_C"/>
</dbReference>
<feature type="binding site" evidence="6">
    <location>
        <begin position="357"/>
        <end position="359"/>
    </location>
    <ligand>
        <name>GTP</name>
        <dbReference type="ChEBI" id="CHEBI:37565"/>
    </ligand>
</feature>
<dbReference type="Gene3D" id="6.10.250.2860">
    <property type="match status" value="1"/>
</dbReference>
<dbReference type="PANTHER" id="PTHR10229">
    <property type="entry name" value="GTP-BINDING PROTEIN HFLX"/>
    <property type="match status" value="1"/>
</dbReference>
<dbReference type="InterPro" id="IPR027417">
    <property type="entry name" value="P-loop_NTPase"/>
</dbReference>
<evidence type="ECO:0000256" key="3">
    <source>
        <dbReference type="ARBA" id="ARBA00022842"/>
    </source>
</evidence>
<dbReference type="SUPFAM" id="SSF52540">
    <property type="entry name" value="P-loop containing nucleoside triphosphate hydrolases"/>
    <property type="match status" value="1"/>
</dbReference>
<feature type="domain" description="Hflx-type G" evidence="9">
    <location>
        <begin position="205"/>
        <end position="379"/>
    </location>
</feature>
<dbReference type="Pfam" id="PF01926">
    <property type="entry name" value="MMR_HSR1"/>
    <property type="match status" value="1"/>
</dbReference>
<evidence type="ECO:0000256" key="6">
    <source>
        <dbReference type="PIRSR" id="PIRSR006809-1"/>
    </source>
</evidence>
<comment type="function">
    <text evidence="5">GTPase that associates with the 50S ribosomal subunit and may have a role during protein synthesis or ribosome biogenesis.</text>
</comment>
<keyword evidence="4 5" id="KW-0342">GTP-binding</keyword>
<keyword evidence="2 5" id="KW-0547">Nucleotide-binding</keyword>
<keyword evidence="3 7" id="KW-0460">Magnesium</keyword>
<dbReference type="Pfam" id="PF13167">
    <property type="entry name" value="GTP-bdg_N"/>
    <property type="match status" value="1"/>
</dbReference>
<dbReference type="InterPro" id="IPR042108">
    <property type="entry name" value="GTPase_HflX_N_sf"/>
</dbReference>
<feature type="binding site" evidence="7">
    <location>
        <position position="238"/>
    </location>
    <ligand>
        <name>Mg(2+)</name>
        <dbReference type="ChEBI" id="CHEBI:18420"/>
    </ligand>
</feature>
<dbReference type="GO" id="GO:0003924">
    <property type="term" value="F:GTPase activity"/>
    <property type="evidence" value="ECO:0007669"/>
    <property type="project" value="UniProtKB-UniRule"/>
</dbReference>
<sequence length="444" mass="48750">MTEKLIDRLPAPEIAGVVIPWFTPRDRPGPDRLSETAGLVEALGCELGFIRPDHVREVNSSFLLSGGLLDRMANDIAETNATLAVIDASLTPVQQRNLEKRLGVKVIDRTGLILEIFGLRARTKEGRLQVELARLLYERSRLVRTWTHLERQRGGGGFLSGPGESQLEADRRMLDDKIVRLRRDLDDVKRTREVQRAGRRRSGKPVIALVGYTNSGKSTLFNRLTGADVFAKDMPFATLDPTIRRLDLPTLGEAALIDTVGFITDLPTHLIDSFQATLEESLQADLLVHVRDRASASDMEQAEDVALVLERLETESGLPLPPMIEAWNKMDALSPERAESLCALAAITDDPPAAAVSALTGEGVDGLLELIEKSLLRGRTEIRLTLSPADGKARAWLHQHGEVTAENQLDDGGTEVSVRVSSERLGQFRAEFPELAASASLEQS</sequence>
<dbReference type="PATRIC" id="fig|1280954.3.peg.1743"/>
<proteinExistence type="inferred from homology"/>
<feature type="binding site" evidence="6">
    <location>
        <begin position="328"/>
        <end position="331"/>
    </location>
    <ligand>
        <name>GTP</name>
        <dbReference type="ChEBI" id="CHEBI:37565"/>
    </ligand>
</feature>
<dbReference type="RefSeq" id="WP_035597039.1">
    <property type="nucleotide sequence ID" value="NZ_ARYM01000008.1"/>
</dbReference>
<dbReference type="Proteomes" id="UP000027100">
    <property type="component" value="Unassembled WGS sequence"/>
</dbReference>
<evidence type="ECO:0000256" key="4">
    <source>
        <dbReference type="ARBA" id="ARBA00023134"/>
    </source>
</evidence>
<name>A0A062V9K9_9PROT</name>
<accession>A0A062V9K9</accession>
<comment type="cofactor">
    <cofactor evidence="7">
        <name>Mg(2+)</name>
        <dbReference type="ChEBI" id="CHEBI:18420"/>
    </cofactor>
</comment>
<dbReference type="HAMAP" id="MF_00900">
    <property type="entry name" value="GTPase_HflX"/>
    <property type="match status" value="1"/>
</dbReference>
<dbReference type="GO" id="GO:0005737">
    <property type="term" value="C:cytoplasm"/>
    <property type="evidence" value="ECO:0007669"/>
    <property type="project" value="UniProtKB-SubCell"/>
</dbReference>
<dbReference type="InterPro" id="IPR032305">
    <property type="entry name" value="GTP-bd_M"/>
</dbReference>
<dbReference type="InterPro" id="IPR006073">
    <property type="entry name" value="GTP-bd"/>
</dbReference>
<evidence type="ECO:0000256" key="7">
    <source>
        <dbReference type="PIRSR" id="PIRSR006809-2"/>
    </source>
</evidence>
<dbReference type="GO" id="GO:0046872">
    <property type="term" value="F:metal ion binding"/>
    <property type="evidence" value="ECO:0007669"/>
    <property type="project" value="UniProtKB-KW"/>
</dbReference>
<dbReference type="PIRSF" id="PIRSF006809">
    <property type="entry name" value="GTP-binding_hflX_prd"/>
    <property type="match status" value="1"/>
</dbReference>
<dbReference type="Gene3D" id="3.40.50.11060">
    <property type="entry name" value="GTPase HflX, N-terminal domain"/>
    <property type="match status" value="1"/>
</dbReference>
<keyword evidence="11" id="KW-1185">Reference proteome</keyword>
<feature type="binding site" evidence="6">
    <location>
        <begin position="236"/>
        <end position="240"/>
    </location>
    <ligand>
        <name>GTP</name>
        <dbReference type="ChEBI" id="CHEBI:37565"/>
    </ligand>
</feature>
<evidence type="ECO:0000256" key="2">
    <source>
        <dbReference type="ARBA" id="ARBA00022741"/>
    </source>
</evidence>
<keyword evidence="8" id="KW-0175">Coiled coil</keyword>
<dbReference type="InterPro" id="IPR025121">
    <property type="entry name" value="GTPase_HflX_N"/>
</dbReference>
<evidence type="ECO:0000256" key="5">
    <source>
        <dbReference type="HAMAP-Rule" id="MF_00900"/>
    </source>
</evidence>
<evidence type="ECO:0000259" key="9">
    <source>
        <dbReference type="PROSITE" id="PS51705"/>
    </source>
</evidence>
<evidence type="ECO:0000313" key="10">
    <source>
        <dbReference type="EMBL" id="KCZ98945.1"/>
    </source>
</evidence>
<dbReference type="OrthoDB" id="9812272at2"/>
<dbReference type="PROSITE" id="PS51705">
    <property type="entry name" value="G_HFLX"/>
    <property type="match status" value="1"/>
</dbReference>
<reference evidence="10 11" key="1">
    <citation type="journal article" date="2014" name="Antonie Van Leeuwenhoek">
        <title>Hyphomonas beringensis sp. nov. and Hyphomonas chukchiensis sp. nov., isolated from surface seawater of the Bering Sea and Chukchi Sea.</title>
        <authorList>
            <person name="Li C."/>
            <person name="Lai Q."/>
            <person name="Li G."/>
            <person name="Dong C."/>
            <person name="Wang J."/>
            <person name="Liao Y."/>
            <person name="Shao Z."/>
        </authorList>
    </citation>
    <scope>NUCLEOTIDE SEQUENCE [LARGE SCALE GENOMIC DNA]</scope>
    <source>
        <strain evidence="10 11">PS728</strain>
    </source>
</reference>
<dbReference type="PRINTS" id="PR00326">
    <property type="entry name" value="GTP1OBG"/>
</dbReference>
<dbReference type="Gene3D" id="3.40.50.300">
    <property type="entry name" value="P-loop containing nucleotide triphosphate hydrolases"/>
    <property type="match status" value="1"/>
</dbReference>
<keyword evidence="5" id="KW-0963">Cytoplasm</keyword>
<organism evidence="10 11">
    <name type="scientific">Hyphomonas polymorpha PS728</name>
    <dbReference type="NCBI Taxonomy" id="1280954"/>
    <lineage>
        <taxon>Bacteria</taxon>
        <taxon>Pseudomonadati</taxon>
        <taxon>Pseudomonadota</taxon>
        <taxon>Alphaproteobacteria</taxon>
        <taxon>Hyphomonadales</taxon>
        <taxon>Hyphomonadaceae</taxon>
        <taxon>Hyphomonas</taxon>
    </lineage>
</organism>
<feature type="binding site" evidence="6">
    <location>
        <begin position="211"/>
        <end position="218"/>
    </location>
    <ligand>
        <name>GTP</name>
        <dbReference type="ChEBI" id="CHEBI:37565"/>
    </ligand>
</feature>
<gene>
    <name evidence="5" type="primary">hflX</name>
    <name evidence="10" type="ORF">HPO_08594</name>
</gene>
<comment type="subunit">
    <text evidence="5">Monomer. Associates with the 50S ribosomal subunit.</text>
</comment>
<comment type="subcellular location">
    <subcellularLocation>
        <location evidence="5">Cytoplasm</location>
    </subcellularLocation>
    <text evidence="5">May associate with membranes.</text>
</comment>